<evidence type="ECO:0000256" key="1">
    <source>
        <dbReference type="SAM" id="MobiDB-lite"/>
    </source>
</evidence>
<accession>A0A9Q3B9W7</accession>
<feature type="region of interest" description="Disordered" evidence="1">
    <location>
        <begin position="1"/>
        <end position="33"/>
    </location>
</feature>
<evidence type="ECO:0000313" key="3">
    <source>
        <dbReference type="Proteomes" id="UP000765509"/>
    </source>
</evidence>
<proteinExistence type="predicted"/>
<keyword evidence="3" id="KW-1185">Reference proteome</keyword>
<dbReference type="Proteomes" id="UP000765509">
    <property type="component" value="Unassembled WGS sequence"/>
</dbReference>
<evidence type="ECO:0000313" key="2">
    <source>
        <dbReference type="EMBL" id="MBW0461175.1"/>
    </source>
</evidence>
<dbReference type="AlphaFoldDB" id="A0A9Q3B9W7"/>
<reference evidence="2" key="1">
    <citation type="submission" date="2021-03" db="EMBL/GenBank/DDBJ databases">
        <title>Draft genome sequence of rust myrtle Austropuccinia psidii MF-1, a brazilian biotype.</title>
        <authorList>
            <person name="Quecine M.C."/>
            <person name="Pachon D.M.R."/>
            <person name="Bonatelli M.L."/>
            <person name="Correr F.H."/>
            <person name="Franceschini L.M."/>
            <person name="Leite T.F."/>
            <person name="Margarido G.R.A."/>
            <person name="Almeida C.A."/>
            <person name="Ferrarezi J.A."/>
            <person name="Labate C.A."/>
        </authorList>
    </citation>
    <scope>NUCLEOTIDE SEQUENCE</scope>
    <source>
        <strain evidence="2">MF-1</strain>
    </source>
</reference>
<sequence length="108" mass="12489">MGDAIREQSDDDQDPREEFPVPRGHSISNPRHTVGSRHATIYCQQKLVQTHKRCTNIPSYTNQRYGIHTWSSHKMTVCIDHSQHPLIIDSGAHCFIVARNYLDNYFPN</sequence>
<organism evidence="2 3">
    <name type="scientific">Austropuccinia psidii MF-1</name>
    <dbReference type="NCBI Taxonomy" id="1389203"/>
    <lineage>
        <taxon>Eukaryota</taxon>
        <taxon>Fungi</taxon>
        <taxon>Dikarya</taxon>
        <taxon>Basidiomycota</taxon>
        <taxon>Pucciniomycotina</taxon>
        <taxon>Pucciniomycetes</taxon>
        <taxon>Pucciniales</taxon>
        <taxon>Sphaerophragmiaceae</taxon>
        <taxon>Austropuccinia</taxon>
    </lineage>
</organism>
<protein>
    <submittedName>
        <fullName evidence="2">Uncharacterized protein</fullName>
    </submittedName>
</protein>
<gene>
    <name evidence="2" type="ORF">O181_000890</name>
</gene>
<name>A0A9Q3B9W7_9BASI</name>
<comment type="caution">
    <text evidence="2">The sequence shown here is derived from an EMBL/GenBank/DDBJ whole genome shotgun (WGS) entry which is preliminary data.</text>
</comment>
<dbReference type="EMBL" id="AVOT02000120">
    <property type="protein sequence ID" value="MBW0461175.1"/>
    <property type="molecule type" value="Genomic_DNA"/>
</dbReference>